<dbReference type="Proteomes" id="UP001295684">
    <property type="component" value="Unassembled WGS sequence"/>
</dbReference>
<evidence type="ECO:0000313" key="2">
    <source>
        <dbReference type="Proteomes" id="UP001295684"/>
    </source>
</evidence>
<dbReference type="EMBL" id="CAMPGE010022045">
    <property type="protein sequence ID" value="CAI2380125.1"/>
    <property type="molecule type" value="Genomic_DNA"/>
</dbReference>
<gene>
    <name evidence="1" type="ORF">ECRASSUSDP1_LOCUS21553</name>
</gene>
<comment type="caution">
    <text evidence="1">The sequence shown here is derived from an EMBL/GenBank/DDBJ whole genome shotgun (WGS) entry which is preliminary data.</text>
</comment>
<reference evidence="1" key="1">
    <citation type="submission" date="2023-07" db="EMBL/GenBank/DDBJ databases">
        <authorList>
            <consortium name="AG Swart"/>
            <person name="Singh M."/>
            <person name="Singh A."/>
            <person name="Seah K."/>
            <person name="Emmerich C."/>
        </authorList>
    </citation>
    <scope>NUCLEOTIDE SEQUENCE</scope>
    <source>
        <strain evidence="1">DP1</strain>
    </source>
</reference>
<name>A0AAD1XXS0_EUPCR</name>
<evidence type="ECO:0000313" key="1">
    <source>
        <dbReference type="EMBL" id="CAI2380125.1"/>
    </source>
</evidence>
<sequence>MVFLFLPIDCLESDGFQDHIAGGNTPSTADNSKHMSLMAATHFQIAYNKVFHLNQVC</sequence>
<accession>A0AAD1XXS0</accession>
<keyword evidence="2" id="KW-1185">Reference proteome</keyword>
<dbReference type="AlphaFoldDB" id="A0AAD1XXS0"/>
<proteinExistence type="predicted"/>
<protein>
    <submittedName>
        <fullName evidence="1">Uncharacterized protein</fullName>
    </submittedName>
</protein>
<organism evidence="1 2">
    <name type="scientific">Euplotes crassus</name>
    <dbReference type="NCBI Taxonomy" id="5936"/>
    <lineage>
        <taxon>Eukaryota</taxon>
        <taxon>Sar</taxon>
        <taxon>Alveolata</taxon>
        <taxon>Ciliophora</taxon>
        <taxon>Intramacronucleata</taxon>
        <taxon>Spirotrichea</taxon>
        <taxon>Hypotrichia</taxon>
        <taxon>Euplotida</taxon>
        <taxon>Euplotidae</taxon>
        <taxon>Moneuplotes</taxon>
    </lineage>
</organism>